<evidence type="ECO:0000313" key="11">
    <source>
        <dbReference type="Proteomes" id="UP000467841"/>
    </source>
</evidence>
<dbReference type="OrthoDB" id="10253408at2759"/>
<evidence type="ECO:0000259" key="9">
    <source>
        <dbReference type="SMART" id="SM00848"/>
    </source>
</evidence>
<reference evidence="10" key="1">
    <citation type="submission" date="2020-01" db="EMBL/GenBank/DDBJ databases">
        <authorList>
            <person name="Mishra B."/>
        </authorList>
    </citation>
    <scope>NUCLEOTIDE SEQUENCE [LARGE SCALE GENOMIC DNA]</scope>
</reference>
<dbReference type="FunFam" id="3.90.70.10:FF:000067">
    <property type="entry name" value="Senescence-specific cysteine protease"/>
    <property type="match status" value="1"/>
</dbReference>
<comment type="similarity">
    <text evidence="1">Belongs to the peptidase C1 family.</text>
</comment>
<feature type="domain" description="Cathepsin propeptide inhibitor" evidence="9">
    <location>
        <begin position="38"/>
        <end position="95"/>
    </location>
</feature>
<evidence type="ECO:0000256" key="7">
    <source>
        <dbReference type="SAM" id="SignalP"/>
    </source>
</evidence>
<dbReference type="AlphaFoldDB" id="A0A6D2JJL0"/>
<dbReference type="PANTHER" id="PTHR12411">
    <property type="entry name" value="CYSTEINE PROTEASE FAMILY C1-RELATED"/>
    <property type="match status" value="1"/>
</dbReference>
<keyword evidence="5" id="KW-0788">Thiol protease</keyword>
<dbReference type="SMART" id="SM00645">
    <property type="entry name" value="Pept_C1"/>
    <property type="match status" value="1"/>
</dbReference>
<name>A0A6D2JJL0_9BRAS</name>
<dbReference type="SMART" id="SM00848">
    <property type="entry name" value="Inhibitor_I29"/>
    <property type="match status" value="1"/>
</dbReference>
<dbReference type="Pfam" id="PF00112">
    <property type="entry name" value="Peptidase_C1"/>
    <property type="match status" value="1"/>
</dbReference>
<dbReference type="Pfam" id="PF08246">
    <property type="entry name" value="Inhibitor_I29"/>
    <property type="match status" value="1"/>
</dbReference>
<dbReference type="SUPFAM" id="SSF54001">
    <property type="entry name" value="Cysteine proteinases"/>
    <property type="match status" value="1"/>
</dbReference>
<feature type="signal peptide" evidence="7">
    <location>
        <begin position="1"/>
        <end position="17"/>
    </location>
</feature>
<accession>A0A6D2JJL0</accession>
<evidence type="ECO:0000256" key="3">
    <source>
        <dbReference type="ARBA" id="ARBA00022729"/>
    </source>
</evidence>
<dbReference type="Gene3D" id="3.90.70.10">
    <property type="entry name" value="Cysteine proteinases"/>
    <property type="match status" value="1"/>
</dbReference>
<sequence>MTVLFLLLIFVLSPSSANDLPLDSDGGRRSNEEIGFLFKTWMSKHGKIYTNALGEKEQRFQNFKENLRFIDQHNAKNLTYKLGLTRFADLTLQEYRDLFSQRPMVRQRAPRTSRRYVPLAGNELPESVDWRNYGAVTEIKDQGECSCCWAFSAVASIESLNKIVTGELVRLSEQELVDCNTDNYGCEGRGFMDKAFQFVINNNGLTPQNDYPYTGYPGFCSRNMNSLNKPVTIDNYVDLPQNDEASLQQAVAHLPVSVGIDKKSQEFQLYKSGIFTGPCGTALDHAVLIIGYGSENGQDYWIVKNSWGTSWGDAGFAKMARNIADPAGICGITMVASYPVKHST</sequence>
<feature type="chain" id="PRO_5025645709" description="Cysteine proteinase" evidence="7">
    <location>
        <begin position="18"/>
        <end position="344"/>
    </location>
</feature>
<dbReference type="Proteomes" id="UP000467841">
    <property type="component" value="Unassembled WGS sequence"/>
</dbReference>
<evidence type="ECO:0000256" key="4">
    <source>
        <dbReference type="ARBA" id="ARBA00022801"/>
    </source>
</evidence>
<dbReference type="InterPro" id="IPR000668">
    <property type="entry name" value="Peptidase_C1A_C"/>
</dbReference>
<feature type="domain" description="Peptidase C1A papain C-terminal" evidence="8">
    <location>
        <begin position="124"/>
        <end position="340"/>
    </location>
</feature>
<comment type="caution">
    <text evidence="10">The sequence shown here is derived from an EMBL/GenBank/DDBJ whole genome shotgun (WGS) entry which is preliminary data.</text>
</comment>
<dbReference type="InterPro" id="IPR039417">
    <property type="entry name" value="Peptidase_C1A_papain-like"/>
</dbReference>
<dbReference type="EMBL" id="CACVBM020001174">
    <property type="protein sequence ID" value="CAA7037456.1"/>
    <property type="molecule type" value="Genomic_DNA"/>
</dbReference>
<keyword evidence="3 7" id="KW-0732">Signal</keyword>
<organism evidence="10 11">
    <name type="scientific">Microthlaspi erraticum</name>
    <dbReference type="NCBI Taxonomy" id="1685480"/>
    <lineage>
        <taxon>Eukaryota</taxon>
        <taxon>Viridiplantae</taxon>
        <taxon>Streptophyta</taxon>
        <taxon>Embryophyta</taxon>
        <taxon>Tracheophyta</taxon>
        <taxon>Spermatophyta</taxon>
        <taxon>Magnoliopsida</taxon>
        <taxon>eudicotyledons</taxon>
        <taxon>Gunneridae</taxon>
        <taxon>Pentapetalae</taxon>
        <taxon>rosids</taxon>
        <taxon>malvids</taxon>
        <taxon>Brassicales</taxon>
        <taxon>Brassicaceae</taxon>
        <taxon>Coluteocarpeae</taxon>
        <taxon>Microthlaspi</taxon>
    </lineage>
</organism>
<evidence type="ECO:0008006" key="12">
    <source>
        <dbReference type="Google" id="ProtNLM"/>
    </source>
</evidence>
<keyword evidence="2" id="KW-0645">Protease</keyword>
<dbReference type="PRINTS" id="PR00705">
    <property type="entry name" value="PAPAIN"/>
</dbReference>
<dbReference type="InterPro" id="IPR013201">
    <property type="entry name" value="Prot_inhib_I29"/>
</dbReference>
<evidence type="ECO:0000259" key="8">
    <source>
        <dbReference type="SMART" id="SM00645"/>
    </source>
</evidence>
<evidence type="ECO:0000313" key="10">
    <source>
        <dbReference type="EMBL" id="CAA7037456.1"/>
    </source>
</evidence>
<keyword evidence="11" id="KW-1185">Reference proteome</keyword>
<dbReference type="InterPro" id="IPR013128">
    <property type="entry name" value="Peptidase_C1A"/>
</dbReference>
<protein>
    <recommendedName>
        <fullName evidence="12">Cysteine proteinase</fullName>
    </recommendedName>
</protein>
<dbReference type="InterPro" id="IPR038765">
    <property type="entry name" value="Papain-like_cys_pep_sf"/>
</dbReference>
<dbReference type="GO" id="GO:0008234">
    <property type="term" value="F:cysteine-type peptidase activity"/>
    <property type="evidence" value="ECO:0007669"/>
    <property type="project" value="UniProtKB-KW"/>
</dbReference>
<keyword evidence="6" id="KW-1015">Disulfide bond</keyword>
<dbReference type="InterPro" id="IPR025660">
    <property type="entry name" value="Pept_his_AS"/>
</dbReference>
<keyword evidence="4" id="KW-0378">Hydrolase</keyword>
<dbReference type="CDD" id="cd02248">
    <property type="entry name" value="Peptidase_C1A"/>
    <property type="match status" value="1"/>
</dbReference>
<evidence type="ECO:0000256" key="2">
    <source>
        <dbReference type="ARBA" id="ARBA00022670"/>
    </source>
</evidence>
<evidence type="ECO:0000256" key="6">
    <source>
        <dbReference type="ARBA" id="ARBA00023157"/>
    </source>
</evidence>
<dbReference type="GO" id="GO:0006508">
    <property type="term" value="P:proteolysis"/>
    <property type="evidence" value="ECO:0007669"/>
    <property type="project" value="UniProtKB-KW"/>
</dbReference>
<evidence type="ECO:0000256" key="1">
    <source>
        <dbReference type="ARBA" id="ARBA00008455"/>
    </source>
</evidence>
<gene>
    <name evidence="10" type="ORF">MERR_LOCUS24691</name>
</gene>
<evidence type="ECO:0000256" key="5">
    <source>
        <dbReference type="ARBA" id="ARBA00022807"/>
    </source>
</evidence>
<dbReference type="PROSITE" id="PS00639">
    <property type="entry name" value="THIOL_PROTEASE_HIS"/>
    <property type="match status" value="1"/>
</dbReference>
<proteinExistence type="inferred from homology"/>